<evidence type="ECO:0000313" key="3">
    <source>
        <dbReference type="EMBL" id="TPW42702.1"/>
    </source>
</evidence>
<evidence type="ECO:0000259" key="1">
    <source>
        <dbReference type="Pfam" id="PF01370"/>
    </source>
</evidence>
<dbReference type="InterPro" id="IPR050177">
    <property type="entry name" value="Lipid_A_modif_metabolic_enz"/>
</dbReference>
<dbReference type="CDD" id="cd07007">
    <property type="entry name" value="cupin_CapF-like_C"/>
    <property type="match status" value="1"/>
</dbReference>
<dbReference type="Gene3D" id="3.40.50.720">
    <property type="entry name" value="NAD(P)-binding Rossmann-like Domain"/>
    <property type="match status" value="1"/>
</dbReference>
<dbReference type="InterPro" id="IPR001509">
    <property type="entry name" value="Epimerase_deHydtase"/>
</dbReference>
<dbReference type="InterPro" id="IPR029303">
    <property type="entry name" value="CapF_C"/>
</dbReference>
<evidence type="ECO:0000259" key="2">
    <source>
        <dbReference type="Pfam" id="PF14667"/>
    </source>
</evidence>
<evidence type="ECO:0000313" key="4">
    <source>
        <dbReference type="Proteomes" id="UP000319523"/>
    </source>
</evidence>
<accession>A0A506VB18</accession>
<gene>
    <name evidence="3" type="ORF">FKM52_07960</name>
</gene>
<dbReference type="EMBL" id="VHQI01000004">
    <property type="protein sequence ID" value="TPW42702.1"/>
    <property type="molecule type" value="Genomic_DNA"/>
</dbReference>
<dbReference type="SUPFAM" id="SSF51735">
    <property type="entry name" value="NAD(P)-binding Rossmann-fold domains"/>
    <property type="match status" value="1"/>
</dbReference>
<dbReference type="Pfam" id="PF14667">
    <property type="entry name" value="Polysacc_synt_C"/>
    <property type="match status" value="1"/>
</dbReference>
<dbReference type="OrthoDB" id="9801056at2"/>
<dbReference type="SUPFAM" id="SSF51182">
    <property type="entry name" value="RmlC-like cupins"/>
    <property type="match status" value="1"/>
</dbReference>
<name>A0A506VB18_9GAMM</name>
<dbReference type="Proteomes" id="UP000319523">
    <property type="component" value="Unassembled WGS sequence"/>
</dbReference>
<comment type="caution">
    <text evidence="3">The sequence shown here is derived from an EMBL/GenBank/DDBJ whole genome shotgun (WGS) entry which is preliminary data.</text>
</comment>
<dbReference type="InterPro" id="IPR036291">
    <property type="entry name" value="NAD(P)-bd_dom_sf"/>
</dbReference>
<dbReference type="PANTHER" id="PTHR43245:SF55">
    <property type="entry name" value="NAD(P)-BINDING DOMAIN-CONTAINING PROTEIN"/>
    <property type="match status" value="1"/>
</dbReference>
<dbReference type="RefSeq" id="WP_141175674.1">
    <property type="nucleotide sequence ID" value="NZ_JBHUFX010000011.1"/>
</dbReference>
<dbReference type="InterPro" id="IPR014710">
    <property type="entry name" value="RmlC-like_jellyroll"/>
</dbReference>
<dbReference type="Gene3D" id="2.60.120.10">
    <property type="entry name" value="Jelly Rolls"/>
    <property type="match status" value="1"/>
</dbReference>
<dbReference type="PANTHER" id="PTHR43245">
    <property type="entry name" value="BIFUNCTIONAL POLYMYXIN RESISTANCE PROTEIN ARNA"/>
    <property type="match status" value="1"/>
</dbReference>
<dbReference type="AlphaFoldDB" id="A0A506VB18"/>
<dbReference type="Pfam" id="PF01370">
    <property type="entry name" value="Epimerase"/>
    <property type="match status" value="1"/>
</dbReference>
<dbReference type="InterPro" id="IPR011051">
    <property type="entry name" value="RmlC_Cupin_sf"/>
</dbReference>
<proteinExistence type="predicted"/>
<organism evidence="3 4">
    <name type="scientific">Mixta tenebrionis</name>
    <dbReference type="NCBI Taxonomy" id="2562439"/>
    <lineage>
        <taxon>Bacteria</taxon>
        <taxon>Pseudomonadati</taxon>
        <taxon>Pseudomonadota</taxon>
        <taxon>Gammaproteobacteria</taxon>
        <taxon>Enterobacterales</taxon>
        <taxon>Erwiniaceae</taxon>
        <taxon>Mixta</taxon>
    </lineage>
</organism>
<dbReference type="NCBIfam" id="NF047837">
    <property type="entry name" value="UDPAcbARedWbcJ"/>
    <property type="match status" value="1"/>
</dbReference>
<feature type="domain" description="Capsular polysaccharide assembling protein CapF C-terminal" evidence="2">
    <location>
        <begin position="262"/>
        <end position="371"/>
    </location>
</feature>
<protein>
    <submittedName>
        <fullName evidence="3">SDR family oxidoreductase</fullName>
    </submittedName>
</protein>
<feature type="domain" description="NAD-dependent epimerase/dehydratase" evidence="1">
    <location>
        <begin position="3"/>
        <end position="190"/>
    </location>
</feature>
<sequence length="375" mass="42616">MKILITGADGFIGKNLCLRMAEDKDSELVFFTRHNKIDELSFLLKEVDFIFHLAGVNRPQDAEEFVEHNSELTRILCQEIVKIAKDTGRKIPVLFTSSIHASADTLYGKSKRIAEGYIIDLLKDSNIPAYIYRLPGVFGKWARPNYNSVVATFCNNIARDLPVSINNPQQEISLVYIDDVVNIFISILKQQPLCEINDGFLEVTPTYNTTVGELAEIIQGFKHNRETLIIDRVGSGFIRALYSTFISYLPVEKFTYNIPEYRDPRGAFVEVIKTRDSGQFSYFTAYPGVTRGGHYHHTKTEKFLVIKGIARFRFRHMITGECFEVITNENKAELVETIPGWAHDVTNIGEDELIAIVWANEIFDRSKPDTIASSL</sequence>
<reference evidence="3 4" key="1">
    <citation type="submission" date="2019-06" db="EMBL/GenBank/DDBJ databases">
        <authorList>
            <person name="Yang Y."/>
        </authorList>
    </citation>
    <scope>NUCLEOTIDE SEQUENCE [LARGE SCALE GENOMIC DNA]</scope>
    <source>
        <strain evidence="3 4">BIT-26</strain>
    </source>
</reference>
<keyword evidence="4" id="KW-1185">Reference proteome</keyword>